<dbReference type="RefSeq" id="WP_160138571.1">
    <property type="nucleotide sequence ID" value="NZ_JAUFQR010000001.1"/>
</dbReference>
<name>A0ABV7XV99_9FLAO</name>
<evidence type="ECO:0000313" key="2">
    <source>
        <dbReference type="Proteomes" id="UP001595735"/>
    </source>
</evidence>
<sequence length="63" mass="7028">MKKTNKNSKKIDLNSLKVINKENLNSIHGGGRELSLEQSAWSSLVSDNDNTDTFSSLFSDIEK</sequence>
<evidence type="ECO:0000313" key="1">
    <source>
        <dbReference type="EMBL" id="MFC3756447.1"/>
    </source>
</evidence>
<reference evidence="2" key="1">
    <citation type="journal article" date="2019" name="Int. J. Syst. Evol. Microbiol.">
        <title>The Global Catalogue of Microorganisms (GCM) 10K type strain sequencing project: providing services to taxonomists for standard genome sequencing and annotation.</title>
        <authorList>
            <consortium name="The Broad Institute Genomics Platform"/>
            <consortium name="The Broad Institute Genome Sequencing Center for Infectious Disease"/>
            <person name="Wu L."/>
            <person name="Ma J."/>
        </authorList>
    </citation>
    <scope>NUCLEOTIDE SEQUENCE [LARGE SCALE GENOMIC DNA]</scope>
    <source>
        <strain evidence="2">CECT 7798</strain>
    </source>
</reference>
<organism evidence="1 2">
    <name type="scientific">Chryseobacterium tructae</name>
    <dbReference type="NCBI Taxonomy" id="1037380"/>
    <lineage>
        <taxon>Bacteria</taxon>
        <taxon>Pseudomonadati</taxon>
        <taxon>Bacteroidota</taxon>
        <taxon>Flavobacteriia</taxon>
        <taxon>Flavobacteriales</taxon>
        <taxon>Weeksellaceae</taxon>
        <taxon>Chryseobacterium group</taxon>
        <taxon>Chryseobacterium</taxon>
    </lineage>
</organism>
<gene>
    <name evidence="1" type="ORF">ACFONJ_10760</name>
</gene>
<dbReference type="Proteomes" id="UP001595735">
    <property type="component" value="Unassembled WGS sequence"/>
</dbReference>
<evidence type="ECO:0008006" key="3">
    <source>
        <dbReference type="Google" id="ProtNLM"/>
    </source>
</evidence>
<keyword evidence="2" id="KW-1185">Reference proteome</keyword>
<accession>A0ABV7XV99</accession>
<comment type="caution">
    <text evidence="1">The sequence shown here is derived from an EMBL/GenBank/DDBJ whole genome shotgun (WGS) entry which is preliminary data.</text>
</comment>
<proteinExistence type="predicted"/>
<dbReference type="EMBL" id="JBHRYO010000002">
    <property type="protein sequence ID" value="MFC3756447.1"/>
    <property type="molecule type" value="Genomic_DNA"/>
</dbReference>
<protein>
    <recommendedName>
        <fullName evidence="3">Bacteriocin</fullName>
    </recommendedName>
</protein>